<comment type="cofactor">
    <cofactor evidence="2">
        <name>Mg(2+)</name>
        <dbReference type="ChEBI" id="CHEBI:18420"/>
    </cofactor>
</comment>
<dbReference type="PANTHER" id="PTHR20941:SF1">
    <property type="entry name" value="FOLIC ACID SYNTHESIS PROTEIN FOL1"/>
    <property type="match status" value="1"/>
</dbReference>
<evidence type="ECO:0000256" key="10">
    <source>
        <dbReference type="ARBA" id="ARBA00022909"/>
    </source>
</evidence>
<name>C5CD56_KOSOT</name>
<evidence type="ECO:0000256" key="6">
    <source>
        <dbReference type="ARBA" id="ARBA00016919"/>
    </source>
</evidence>
<evidence type="ECO:0000256" key="5">
    <source>
        <dbReference type="ARBA" id="ARBA00012458"/>
    </source>
</evidence>
<sequence>MKKLLARGRYLDLSETVVMGIINVTPDSFYTGSRYQGIEDAVKKAVEMYEEGAKILDIGGESSRPGADPVEPQEEIRRVVPVIKELRKLIPDCFISIDTYHPETAKAALDSGADIVNDITGLRNEKMMRLVYENNAGVILMHMKGTPKTMQNEPYYEDVVSEVKELLKANAEKAVEMGIPSESIVIDPGIGFGKRFEDNLEILRKLDIFKKLGYSVLIGHSRKSFIGYILDLPPEERLEGTLAVSAYCYLKNVEIIRVHDVREHIRLFKVLSALKN</sequence>
<dbReference type="NCBIfam" id="TIGR01496">
    <property type="entry name" value="DHPS"/>
    <property type="match status" value="1"/>
</dbReference>
<dbReference type="Pfam" id="PF00809">
    <property type="entry name" value="Pterin_bind"/>
    <property type="match status" value="1"/>
</dbReference>
<evidence type="ECO:0000256" key="4">
    <source>
        <dbReference type="ARBA" id="ARBA00009503"/>
    </source>
</evidence>
<dbReference type="STRING" id="521045.Kole_0275"/>
<dbReference type="EC" id="2.5.1.15" evidence="5"/>
<dbReference type="eggNOG" id="COG0294">
    <property type="taxonomic scope" value="Bacteria"/>
</dbReference>
<dbReference type="InterPro" id="IPR011005">
    <property type="entry name" value="Dihydropteroate_synth-like_sf"/>
</dbReference>
<dbReference type="RefSeq" id="WP_012744787.1">
    <property type="nucleotide sequence ID" value="NC_012785.1"/>
</dbReference>
<dbReference type="Gene3D" id="3.20.20.20">
    <property type="entry name" value="Dihydropteroate synthase-like"/>
    <property type="match status" value="1"/>
</dbReference>
<dbReference type="PROSITE" id="PS50972">
    <property type="entry name" value="PTERIN_BINDING"/>
    <property type="match status" value="1"/>
</dbReference>
<dbReference type="GO" id="GO:0004156">
    <property type="term" value="F:dihydropteroate synthase activity"/>
    <property type="evidence" value="ECO:0007669"/>
    <property type="project" value="UniProtKB-EC"/>
</dbReference>
<comment type="catalytic activity">
    <reaction evidence="1">
        <text>(7,8-dihydropterin-6-yl)methyl diphosphate + 4-aminobenzoate = 7,8-dihydropteroate + diphosphate</text>
        <dbReference type="Rhea" id="RHEA:19949"/>
        <dbReference type="ChEBI" id="CHEBI:17836"/>
        <dbReference type="ChEBI" id="CHEBI:17839"/>
        <dbReference type="ChEBI" id="CHEBI:33019"/>
        <dbReference type="ChEBI" id="CHEBI:72950"/>
        <dbReference type="EC" id="2.5.1.15"/>
    </reaction>
</comment>
<feature type="domain" description="Pterin-binding" evidence="12">
    <location>
        <begin position="16"/>
        <end position="269"/>
    </location>
</feature>
<evidence type="ECO:0000256" key="9">
    <source>
        <dbReference type="ARBA" id="ARBA00022842"/>
    </source>
</evidence>
<dbReference type="InterPro" id="IPR000489">
    <property type="entry name" value="Pterin-binding_dom"/>
</dbReference>
<evidence type="ECO:0000256" key="3">
    <source>
        <dbReference type="ARBA" id="ARBA00004763"/>
    </source>
</evidence>
<comment type="similarity">
    <text evidence="4">Belongs to the DHPS family.</text>
</comment>
<evidence type="ECO:0000256" key="2">
    <source>
        <dbReference type="ARBA" id="ARBA00001946"/>
    </source>
</evidence>
<dbReference type="HOGENOM" id="CLU_008023_0_2_0"/>
<evidence type="ECO:0000256" key="1">
    <source>
        <dbReference type="ARBA" id="ARBA00000012"/>
    </source>
</evidence>
<evidence type="ECO:0000256" key="8">
    <source>
        <dbReference type="ARBA" id="ARBA00022723"/>
    </source>
</evidence>
<dbReference type="Proteomes" id="UP000002382">
    <property type="component" value="Chromosome"/>
</dbReference>
<accession>C5CD56</accession>
<dbReference type="InterPro" id="IPR006390">
    <property type="entry name" value="DHP_synth_dom"/>
</dbReference>
<reference evidence="13 14" key="1">
    <citation type="submission" date="2009-06" db="EMBL/GenBank/DDBJ databases">
        <title>Complete sequence of Thermotogales bacterium TBF 19.5.1.</title>
        <authorList>
            <consortium name="US DOE Joint Genome Institute"/>
            <person name="Lucas S."/>
            <person name="Copeland A."/>
            <person name="Lapidus A."/>
            <person name="Glavina del Rio T."/>
            <person name="Tice H."/>
            <person name="Bruce D."/>
            <person name="Goodwin L."/>
            <person name="Pitluck S."/>
            <person name="Chertkov O."/>
            <person name="Brettin T."/>
            <person name="Detter J.C."/>
            <person name="Han C."/>
            <person name="Schmutz J."/>
            <person name="Larimer F."/>
            <person name="Land M."/>
            <person name="Hauser L."/>
            <person name="Kyrpides N."/>
            <person name="Ovchinnikova G."/>
            <person name="Noll K."/>
        </authorList>
    </citation>
    <scope>NUCLEOTIDE SEQUENCE [LARGE SCALE GENOMIC DNA]</scope>
    <source>
        <strain evidence="14">ATCC BAA-1733 / DSM 21960 / TBF 19.5.1</strain>
    </source>
</reference>
<dbReference type="PROSITE" id="PS00793">
    <property type="entry name" value="DHPS_2"/>
    <property type="match status" value="1"/>
</dbReference>
<dbReference type="SUPFAM" id="SSF51717">
    <property type="entry name" value="Dihydropteroate synthetase-like"/>
    <property type="match status" value="1"/>
</dbReference>
<reference evidence="13 14" key="2">
    <citation type="journal article" date="2011" name="J. Bacteriol.">
        <title>Genome Sequence of Kosmotoga olearia Strain TBF 19.5.1, a Thermophilic Bacterium with a Wide Growth Temperature Range, Isolated from the Troll B Oil Platform in the North Sea.</title>
        <authorList>
            <person name="Swithers K.S."/>
            <person name="Dipippo J.L."/>
            <person name="Bruce D.C."/>
            <person name="Detter C."/>
            <person name="Tapia R."/>
            <person name="Han S."/>
            <person name="Goodwin L.A."/>
            <person name="Han J."/>
            <person name="Woyke T."/>
            <person name="Pitluck S."/>
            <person name="Pennacchio L."/>
            <person name="Nolan M."/>
            <person name="Mikhailova N."/>
            <person name="Land M.L."/>
            <person name="Nesbo C.L."/>
            <person name="Gogarten J.P."/>
            <person name="Noll K.M."/>
        </authorList>
    </citation>
    <scope>NUCLEOTIDE SEQUENCE [LARGE SCALE GENOMIC DNA]</scope>
    <source>
        <strain evidence="14">ATCC BAA-1733 / DSM 21960 / TBF 19.5.1</strain>
    </source>
</reference>
<keyword evidence="7 13" id="KW-0808">Transferase</keyword>
<evidence type="ECO:0000313" key="14">
    <source>
        <dbReference type="Proteomes" id="UP000002382"/>
    </source>
</evidence>
<keyword evidence="8" id="KW-0479">Metal-binding</keyword>
<organism evidence="13 14">
    <name type="scientific">Kosmotoga olearia (strain ATCC BAA-1733 / DSM 21960 / TBF 19.5.1)</name>
    <dbReference type="NCBI Taxonomy" id="521045"/>
    <lineage>
        <taxon>Bacteria</taxon>
        <taxon>Thermotogati</taxon>
        <taxon>Thermotogota</taxon>
        <taxon>Thermotogae</taxon>
        <taxon>Kosmotogales</taxon>
        <taxon>Kosmotogaceae</taxon>
        <taxon>Kosmotoga</taxon>
    </lineage>
</organism>
<protein>
    <recommendedName>
        <fullName evidence="6">Dihydropteroate synthase</fullName>
        <ecNumber evidence="5">2.5.1.15</ecNumber>
    </recommendedName>
    <alternativeName>
        <fullName evidence="11">Dihydropteroate pyrophosphorylase</fullName>
    </alternativeName>
</protein>
<dbReference type="EMBL" id="CP001634">
    <property type="protein sequence ID" value="ACR79000.1"/>
    <property type="molecule type" value="Genomic_DNA"/>
</dbReference>
<dbReference type="AlphaFoldDB" id="C5CD56"/>
<dbReference type="GO" id="GO:0046872">
    <property type="term" value="F:metal ion binding"/>
    <property type="evidence" value="ECO:0007669"/>
    <property type="project" value="UniProtKB-KW"/>
</dbReference>
<keyword evidence="10" id="KW-0289">Folate biosynthesis</keyword>
<keyword evidence="9" id="KW-0460">Magnesium</keyword>
<dbReference type="GO" id="GO:0046654">
    <property type="term" value="P:tetrahydrofolate biosynthetic process"/>
    <property type="evidence" value="ECO:0007669"/>
    <property type="project" value="TreeGrafter"/>
</dbReference>
<dbReference type="InterPro" id="IPR045031">
    <property type="entry name" value="DHP_synth-like"/>
</dbReference>
<dbReference type="GO" id="GO:0046656">
    <property type="term" value="P:folic acid biosynthetic process"/>
    <property type="evidence" value="ECO:0007669"/>
    <property type="project" value="UniProtKB-KW"/>
</dbReference>
<evidence type="ECO:0000259" key="12">
    <source>
        <dbReference type="PROSITE" id="PS50972"/>
    </source>
</evidence>
<keyword evidence="14" id="KW-1185">Reference proteome</keyword>
<evidence type="ECO:0000256" key="11">
    <source>
        <dbReference type="ARBA" id="ARBA00030193"/>
    </source>
</evidence>
<gene>
    <name evidence="13" type="ordered locus">Kole_0275</name>
</gene>
<dbReference type="CDD" id="cd00739">
    <property type="entry name" value="DHPS"/>
    <property type="match status" value="1"/>
</dbReference>
<evidence type="ECO:0000256" key="7">
    <source>
        <dbReference type="ARBA" id="ARBA00022679"/>
    </source>
</evidence>
<proteinExistence type="inferred from homology"/>
<dbReference type="GO" id="GO:0005829">
    <property type="term" value="C:cytosol"/>
    <property type="evidence" value="ECO:0007669"/>
    <property type="project" value="TreeGrafter"/>
</dbReference>
<evidence type="ECO:0000313" key="13">
    <source>
        <dbReference type="EMBL" id="ACR79000.1"/>
    </source>
</evidence>
<dbReference type="FunFam" id="3.20.20.20:FF:000006">
    <property type="entry name" value="Dihydropteroate synthase"/>
    <property type="match status" value="1"/>
</dbReference>
<dbReference type="PANTHER" id="PTHR20941">
    <property type="entry name" value="FOLATE SYNTHESIS PROTEINS"/>
    <property type="match status" value="1"/>
</dbReference>
<dbReference type="KEGG" id="kol:Kole_0275"/>
<comment type="pathway">
    <text evidence="3">Cofactor biosynthesis; tetrahydrofolate biosynthesis; 7,8-dihydrofolate from 2-amino-4-hydroxy-6-hydroxymethyl-7,8-dihydropteridine diphosphate and 4-aminobenzoate: step 1/2.</text>
</comment>